<gene>
    <name evidence="2" type="ORF">P245_04310</name>
</gene>
<evidence type="ECO:0000256" key="1">
    <source>
        <dbReference type="SAM" id="MobiDB-lite"/>
    </source>
</evidence>
<evidence type="ECO:0000313" key="3">
    <source>
        <dbReference type="Proteomes" id="UP000029567"/>
    </source>
</evidence>
<organism evidence="2 3">
    <name type="scientific">Comamonas thiooxydans</name>
    <dbReference type="NCBI Taxonomy" id="363952"/>
    <lineage>
        <taxon>Bacteria</taxon>
        <taxon>Pseudomonadati</taxon>
        <taxon>Pseudomonadota</taxon>
        <taxon>Betaproteobacteria</taxon>
        <taxon>Burkholderiales</taxon>
        <taxon>Comamonadaceae</taxon>
        <taxon>Comamonas</taxon>
    </lineage>
</organism>
<evidence type="ECO:0000313" key="2">
    <source>
        <dbReference type="EMBL" id="KGG98795.1"/>
    </source>
</evidence>
<dbReference type="AlphaFoldDB" id="A0A0E3BIW7"/>
<protein>
    <submittedName>
        <fullName evidence="2">Uncharacterized protein</fullName>
    </submittedName>
</protein>
<comment type="caution">
    <text evidence="2">The sequence shown here is derived from an EMBL/GenBank/DDBJ whole genome shotgun (WGS) entry which is preliminary data.</text>
</comment>
<name>A0A0E3BIW7_9BURK</name>
<accession>A0A0E3BIW7</accession>
<proteinExistence type="predicted"/>
<dbReference type="Proteomes" id="UP000029567">
    <property type="component" value="Unassembled WGS sequence"/>
</dbReference>
<reference evidence="2 3" key="1">
    <citation type="submission" date="2013-09" db="EMBL/GenBank/DDBJ databases">
        <title>High correlation between genotypes and phenotypes of environmental bacteria Comamonas testosteroni strains.</title>
        <authorList>
            <person name="Liu L."/>
            <person name="Zhu W."/>
            <person name="Xia X."/>
            <person name="Xu B."/>
            <person name="Luo M."/>
            <person name="Wang G."/>
        </authorList>
    </citation>
    <scope>NUCLEOTIDE SEQUENCE [LARGE SCALE GENOMIC DNA]</scope>
    <source>
        <strain evidence="2 3">JL14</strain>
    </source>
</reference>
<feature type="region of interest" description="Disordered" evidence="1">
    <location>
        <begin position="44"/>
        <end position="73"/>
    </location>
</feature>
<sequence length="73" mass="8467">MQVILICCFRPEVYMFPLLVYQRYVAFWRDMWSIILEPISELPPSPSSFEQEPSAKPEAQQPAHHAEATTDKA</sequence>
<dbReference type="EMBL" id="AWTN01000015">
    <property type="protein sequence ID" value="KGG98795.1"/>
    <property type="molecule type" value="Genomic_DNA"/>
</dbReference>
<feature type="compositionally biased region" description="Basic and acidic residues" evidence="1">
    <location>
        <begin position="64"/>
        <end position="73"/>
    </location>
</feature>